<dbReference type="Pfam" id="PF12696">
    <property type="entry name" value="TraG-D_C"/>
    <property type="match status" value="1"/>
</dbReference>
<dbReference type="EMBL" id="SLWN01000021">
    <property type="protein sequence ID" value="TCO15743.1"/>
    <property type="molecule type" value="Genomic_DNA"/>
</dbReference>
<name>A0A4R2H024_9ACTN</name>
<feature type="region of interest" description="Disordered" evidence="1">
    <location>
        <begin position="80"/>
        <end position="147"/>
    </location>
</feature>
<proteinExistence type="predicted"/>
<feature type="compositionally biased region" description="Low complexity" evidence="1">
    <location>
        <begin position="81"/>
        <end position="107"/>
    </location>
</feature>
<evidence type="ECO:0000259" key="2">
    <source>
        <dbReference type="Pfam" id="PF12696"/>
    </source>
</evidence>
<comment type="caution">
    <text evidence="3">The sequence shown here is derived from an EMBL/GenBank/DDBJ whole genome shotgun (WGS) entry which is preliminary data.</text>
</comment>
<dbReference type="Proteomes" id="UP000294508">
    <property type="component" value="Unassembled WGS sequence"/>
</dbReference>
<reference evidence="3 4" key="1">
    <citation type="journal article" date="2015" name="Stand. Genomic Sci.">
        <title>Genomic Encyclopedia of Bacterial and Archaeal Type Strains, Phase III: the genomes of soil and plant-associated and newly described type strains.</title>
        <authorList>
            <person name="Whitman W.B."/>
            <person name="Woyke T."/>
            <person name="Klenk H.P."/>
            <person name="Zhou Y."/>
            <person name="Lilburn T.G."/>
            <person name="Beck B.J."/>
            <person name="De Vos P."/>
            <person name="Vandamme P."/>
            <person name="Eisen J.A."/>
            <person name="Garrity G."/>
            <person name="Hugenholtz P."/>
            <person name="Kyrpides N.C."/>
        </authorList>
    </citation>
    <scope>NUCLEOTIDE SEQUENCE [LARGE SCALE GENOMIC DNA]</scope>
    <source>
        <strain evidence="3 4">VKM Ac-2572</strain>
    </source>
</reference>
<dbReference type="Gene3D" id="3.40.50.300">
    <property type="entry name" value="P-loop containing nucleotide triphosphate hydrolases"/>
    <property type="match status" value="1"/>
</dbReference>
<protein>
    <submittedName>
        <fullName evidence="3">TraM-binding TraD/TraG-like protein</fullName>
    </submittedName>
</protein>
<accession>A0A4R2H024</accession>
<evidence type="ECO:0000313" key="3">
    <source>
        <dbReference type="EMBL" id="TCO15743.1"/>
    </source>
</evidence>
<organism evidence="3 4">
    <name type="scientific">Kribbella steppae</name>
    <dbReference type="NCBI Taxonomy" id="2512223"/>
    <lineage>
        <taxon>Bacteria</taxon>
        <taxon>Bacillati</taxon>
        <taxon>Actinomycetota</taxon>
        <taxon>Actinomycetes</taxon>
        <taxon>Propionibacteriales</taxon>
        <taxon>Kribbellaceae</taxon>
        <taxon>Kribbella</taxon>
    </lineage>
</organism>
<dbReference type="InterPro" id="IPR027417">
    <property type="entry name" value="P-loop_NTPase"/>
</dbReference>
<dbReference type="RefSeq" id="WP_199238685.1">
    <property type="nucleotide sequence ID" value="NZ_SLWN01000021.1"/>
</dbReference>
<dbReference type="AlphaFoldDB" id="A0A4R2H024"/>
<dbReference type="InterPro" id="IPR032689">
    <property type="entry name" value="TraG-D_C"/>
</dbReference>
<keyword evidence="4" id="KW-1185">Reference proteome</keyword>
<gene>
    <name evidence="3" type="ORF">EV652_121116</name>
</gene>
<evidence type="ECO:0000313" key="4">
    <source>
        <dbReference type="Proteomes" id="UP000294508"/>
    </source>
</evidence>
<feature type="domain" description="TraD/TraG TraM recognition site" evidence="2">
    <location>
        <begin position="1"/>
        <end position="77"/>
    </location>
</feature>
<feature type="compositionally biased region" description="Low complexity" evidence="1">
    <location>
        <begin position="122"/>
        <end position="147"/>
    </location>
</feature>
<sequence length="542" mass="59268">MTILQSWAQDVDCWGERGMEKLWSAANRRIYGGGVSDAAFLDRLSKLIGDREFLRSSLSTSKQGTSVNRQLQREQILDLRPAGPKAGSATSATSTPSTPGASAQSASRTACCRDRRTPTAIPSARPALTSPTTSTANAATSKPATTADSFAPAAPCGMTSTGYWGGAPSNPAMVGLIEALCASDRPESIFVWKRSPKVQALLRDLGDGTIPVTHEGLDTVPGKPTEHLRALLQHHDLLPQRDPYLPRFEQWVDAKLDGLPDEVRQPVLHFATWHHLRRIRAKAAAGAATRGPVHSAKQEITETVKFLVWLHETYQRTAATCTQQDVDEWLATGPTTRSAIRTFFVLAKKSRLNTEVTIQHRAARTSRSLSQDQRLAWIHELLTGTSESLPYRVAGMLLLLYAQPLVKVVTFQTRIVDDSETGMSIKLGAHPTDVPEPFASLIREYLATRPNLRTGAGTDSPWMFPSTLAGRHLHPNTVMDRLRDLGVNLLGARNRAIGELVLECPPSLVADALGYSHQVAFLHAEKAAEPWARYAGRRVRSP</sequence>
<evidence type="ECO:0000256" key="1">
    <source>
        <dbReference type="SAM" id="MobiDB-lite"/>
    </source>
</evidence>